<evidence type="ECO:0000256" key="6">
    <source>
        <dbReference type="ARBA" id="ARBA00023296"/>
    </source>
</evidence>
<dbReference type="GeneID" id="80398331"/>
<proteinExistence type="inferred from homology"/>
<evidence type="ECO:0000313" key="9">
    <source>
        <dbReference type="Proteomes" id="UP000681248"/>
    </source>
</evidence>
<reference evidence="8" key="1">
    <citation type="submission" date="2020-09" db="EMBL/GenBank/DDBJ databases">
        <title>Leviviricetes taxonomy.</title>
        <authorList>
            <person name="Stockdale S.R."/>
            <person name="Callanan J."/>
            <person name="Adriaenssens E.M."/>
            <person name="Kuhn J.H."/>
            <person name="Rumnieks J."/>
            <person name="Shkoporov A."/>
            <person name="Draper L.A."/>
            <person name="Ross P."/>
            <person name="Hill C."/>
        </authorList>
    </citation>
    <scope>NUCLEOTIDE SEQUENCE</scope>
</reference>
<dbReference type="EMBL" id="BK013692">
    <property type="protein sequence ID" value="DAD51013.1"/>
    <property type="molecule type" value="Genomic_RNA"/>
</dbReference>
<evidence type="ECO:0000256" key="2">
    <source>
        <dbReference type="ARBA" id="ARBA00022581"/>
    </source>
</evidence>
<evidence type="ECO:0000256" key="1">
    <source>
        <dbReference type="ARBA" id="ARBA00004328"/>
    </source>
</evidence>
<dbReference type="Pfam" id="PF03863">
    <property type="entry name" value="Phage_mat-A"/>
    <property type="match status" value="1"/>
</dbReference>
<evidence type="ECO:0000256" key="3">
    <source>
        <dbReference type="ARBA" id="ARBA00022804"/>
    </source>
</evidence>
<protein>
    <submittedName>
        <fullName evidence="8">Maturation protein</fullName>
    </submittedName>
</protein>
<dbReference type="RefSeq" id="YP_010769344.1">
    <property type="nucleotide sequence ID" value="NC_073946.1"/>
</dbReference>
<evidence type="ECO:0000256" key="5">
    <source>
        <dbReference type="ARBA" id="ARBA00023104"/>
    </source>
</evidence>
<evidence type="ECO:0000313" key="8">
    <source>
        <dbReference type="EMBL" id="DAD51013.1"/>
    </source>
</evidence>
<keyword evidence="2" id="KW-0945">Host-virus interaction</keyword>
<dbReference type="GO" id="GO:0039666">
    <property type="term" value="P:virion attachment to host cell pilus"/>
    <property type="evidence" value="ECO:0007669"/>
    <property type="project" value="UniProtKB-KW"/>
</dbReference>
<dbReference type="Proteomes" id="UP000681248">
    <property type="component" value="Segment"/>
</dbReference>
<dbReference type="GO" id="GO:0044423">
    <property type="term" value="C:virion component"/>
    <property type="evidence" value="ECO:0007669"/>
    <property type="project" value="UniProtKB-KW"/>
</dbReference>
<comment type="subcellular location">
    <subcellularLocation>
        <location evidence="1">Virion</location>
    </subcellularLocation>
</comment>
<keyword evidence="3" id="KW-1161">Viral attachment to host cell</keyword>
<keyword evidence="6" id="KW-1160">Virus entry into host cell</keyword>
<sequence>MIQKIYPEIDNYGYSLLSRVVDSVEQPPIQYATSRYSKSTSGTRSPKWPEVPVENSFFSQELSWNKQPGWIRYDNYGKLTTTFDWTECPLKLAPPYVKIETQAQAIRKMYGEISEVTANLALLYAERAKTGESIAIALGGILKAVKQVRRGKCPEIFMGASELAGRKKLSGAWLNYVYGIKPFCQDLHAIACSEIKLLQRIKGRQVNWWEYKHPDPTVHGAGTYRATYNYAVSLKDPLYATLAGAGLTNPALIAWELTPFSFMADWLLPVGPYLEMLSSTSGLEKHSGSFTETEIISAYKTSSMLGSSAFHRINRYKLKRRTTTTFPDPPLPSFKNPFSPVHALNFLTIIHQFVKEPARRAR</sequence>
<comment type="similarity">
    <text evidence="7">Belongs to the Leviviricetes maturation protein family.</text>
</comment>
<keyword evidence="5" id="KW-1175">Viral attachment to host cell pilus</keyword>
<evidence type="ECO:0000256" key="4">
    <source>
        <dbReference type="ARBA" id="ARBA00022844"/>
    </source>
</evidence>
<name>A0A8S5L0Z4_9VIRU</name>
<keyword evidence="4" id="KW-0946">Virion</keyword>
<dbReference type="KEGG" id="vg:80398331"/>
<dbReference type="InterPro" id="IPR005563">
    <property type="entry name" value="A_protein"/>
</dbReference>
<organism evidence="8 9">
    <name type="scientific">ssRNA phage SRR6960549_3</name>
    <dbReference type="NCBI Taxonomy" id="2786540"/>
    <lineage>
        <taxon>Viruses</taxon>
        <taxon>Riboviria</taxon>
        <taxon>Orthornavirae</taxon>
        <taxon>Lenarviricota</taxon>
        <taxon>Leviviricetes</taxon>
        <taxon>Norzivirales</taxon>
        <taxon>Fiersviridae</taxon>
        <taxon>Gahlovirus</taxon>
        <taxon>Gahlovirus lutihabitans</taxon>
    </lineage>
</organism>
<accession>A0A8S5L0Z4</accession>
<gene>
    <name evidence="8" type="primary">SRR6960549_3_2</name>
</gene>
<evidence type="ECO:0000256" key="7">
    <source>
        <dbReference type="ARBA" id="ARBA00035110"/>
    </source>
</evidence>
<keyword evidence="9" id="KW-1185">Reference proteome</keyword>